<proteinExistence type="predicted"/>
<evidence type="ECO:0000313" key="13">
    <source>
        <dbReference type="Proteomes" id="UP000430368"/>
    </source>
</evidence>
<dbReference type="PANTHER" id="PTHR33121">
    <property type="entry name" value="CYCLIC DI-GMP PHOSPHODIESTERASE PDEF"/>
    <property type="match status" value="1"/>
</dbReference>
<gene>
    <name evidence="12" type="ORF">FO014_18345</name>
</gene>
<dbReference type="PROSITE" id="PS50883">
    <property type="entry name" value="EAL"/>
    <property type="match status" value="1"/>
</dbReference>
<reference evidence="12 13" key="1">
    <citation type="submission" date="2019-07" db="EMBL/GenBank/DDBJ databases">
        <title>Serratia dokdonensis sp. nov., an elicitor of systemic resistance in Nicotiana Tabacum.</title>
        <authorList>
            <person name="Son J.-S."/>
            <person name="Hwang Y.-J."/>
            <person name="Lee S.-Y."/>
            <person name="Ghim S.-Y."/>
        </authorList>
    </citation>
    <scope>NUCLEOTIDE SEQUENCE [LARGE SCALE GENOMIC DNA]</scope>
    <source>
        <strain evidence="12 13">KUDC3025</strain>
    </source>
</reference>
<dbReference type="Pfam" id="PF12792">
    <property type="entry name" value="CSS-motif"/>
    <property type="match status" value="1"/>
</dbReference>
<evidence type="ECO:0000256" key="7">
    <source>
        <dbReference type="ARBA" id="ARBA00022989"/>
    </source>
</evidence>
<dbReference type="PANTHER" id="PTHR33121:SF73">
    <property type="entry name" value="CYCLIC DI-GMP PHOSPHODIESTERASE PDEN-RELATED"/>
    <property type="match status" value="1"/>
</dbReference>
<name>A0ABX6GR64_9GAMM</name>
<dbReference type="EMBL" id="CP041764">
    <property type="protein sequence ID" value="QHA88776.1"/>
    <property type="molecule type" value="Genomic_DNA"/>
</dbReference>
<dbReference type="RefSeq" id="WP_160030537.1">
    <property type="nucleotide sequence ID" value="NZ_CP041764.1"/>
</dbReference>
<feature type="transmembrane region" description="Helical" evidence="10">
    <location>
        <begin position="21"/>
        <end position="41"/>
    </location>
</feature>
<evidence type="ECO:0000256" key="1">
    <source>
        <dbReference type="ARBA" id="ARBA00004651"/>
    </source>
</evidence>
<organism evidence="12 13">
    <name type="scientific">Serratia rhizosphaerae</name>
    <dbReference type="NCBI Taxonomy" id="2597702"/>
    <lineage>
        <taxon>Bacteria</taxon>
        <taxon>Pseudomonadati</taxon>
        <taxon>Pseudomonadota</taxon>
        <taxon>Gammaproteobacteria</taxon>
        <taxon>Enterobacterales</taxon>
        <taxon>Yersiniaceae</taxon>
        <taxon>Serratia</taxon>
    </lineage>
</organism>
<dbReference type="Gene3D" id="3.20.20.450">
    <property type="entry name" value="EAL domain"/>
    <property type="match status" value="1"/>
</dbReference>
<evidence type="ECO:0000256" key="5">
    <source>
        <dbReference type="ARBA" id="ARBA00022692"/>
    </source>
</evidence>
<dbReference type="SMART" id="SM00052">
    <property type="entry name" value="EAL"/>
    <property type="match status" value="1"/>
</dbReference>
<dbReference type="InterPro" id="IPR035919">
    <property type="entry name" value="EAL_sf"/>
</dbReference>
<keyword evidence="8 10" id="KW-0472">Membrane</keyword>
<evidence type="ECO:0000256" key="8">
    <source>
        <dbReference type="ARBA" id="ARBA00023136"/>
    </source>
</evidence>
<dbReference type="CDD" id="cd01948">
    <property type="entry name" value="EAL"/>
    <property type="match status" value="1"/>
</dbReference>
<keyword evidence="4" id="KW-0973">c-di-GMP</keyword>
<accession>A0ABX6GR64</accession>
<dbReference type="GO" id="GO:0071111">
    <property type="term" value="F:cyclic-guanylate-specific phosphodiesterase activity"/>
    <property type="evidence" value="ECO:0007669"/>
    <property type="project" value="UniProtKB-EC"/>
</dbReference>
<evidence type="ECO:0000256" key="10">
    <source>
        <dbReference type="SAM" id="Phobius"/>
    </source>
</evidence>
<protein>
    <recommendedName>
        <fullName evidence="2">cyclic-guanylate-specific phosphodiesterase</fullName>
        <ecNumber evidence="2">3.1.4.52</ecNumber>
    </recommendedName>
</protein>
<dbReference type="EC" id="3.1.4.52" evidence="2"/>
<evidence type="ECO:0000256" key="3">
    <source>
        <dbReference type="ARBA" id="ARBA00022475"/>
    </source>
</evidence>
<comment type="subcellular location">
    <subcellularLocation>
        <location evidence="1">Cell membrane</location>
        <topology evidence="1">Multi-pass membrane protein</topology>
    </subcellularLocation>
</comment>
<keyword evidence="5 10" id="KW-0812">Transmembrane</keyword>
<keyword evidence="6 12" id="KW-0378">Hydrolase</keyword>
<dbReference type="Proteomes" id="UP000430368">
    <property type="component" value="Chromosome"/>
</dbReference>
<feature type="transmembrane region" description="Helical" evidence="10">
    <location>
        <begin position="242"/>
        <end position="264"/>
    </location>
</feature>
<sequence length="530" mass="59409">MGLKKAFTRHISHRRRSLVKSCMVALVFFILFSSVTLSLIYHQRAQFHHDLAQRTQRFAVNYLNTLTGVMRNILPLAQENCQAALPDIGYRAAFTPDVRTFLLVKNGIVYCSSATGDMQSTLKSISPEINWHQPLDMKLQAGTPMIPYRSAVMVWLRTPGSNADGVLATLDIHMLPYLLSTPGTKNSGVAVIMGTQALTTFSADLIPLDRLPPYQANRLSIPGYPLALLFYNQKLTGNDIRLTLLAGLVLSLLIGVLCYYAMLLRQSPERALIRGMKRNEFFMEYQPVFHTASNAVSGLEALLRWQHPTEGRIPPDLFIPYAESENLIVPLTRHLFKLIADDAAKLAQALPPGAKLGMNIAPSHLRAPSFHQDVLELLTQLPQHDLTLVFEITERDMVEEDCAQQEFDWLHRQGIEIAIDDFGTGHSALIYLQRFSMDYLKIDRGFVNTIGRDTVTAPVLDAVLTLADKLKMRTVAEGVETTEQVNFLQQRGVSFMQGYYFSKPLKIDDFVDFCQANSVYNCLTGETTGP</sequence>
<evidence type="ECO:0000313" key="12">
    <source>
        <dbReference type="EMBL" id="QHA88776.1"/>
    </source>
</evidence>
<evidence type="ECO:0000256" key="4">
    <source>
        <dbReference type="ARBA" id="ARBA00022636"/>
    </source>
</evidence>
<dbReference type="Pfam" id="PF00563">
    <property type="entry name" value="EAL"/>
    <property type="match status" value="1"/>
</dbReference>
<dbReference type="InterPro" id="IPR050706">
    <property type="entry name" value="Cyclic-di-GMP_PDE-like"/>
</dbReference>
<keyword evidence="3" id="KW-1003">Cell membrane</keyword>
<evidence type="ECO:0000259" key="11">
    <source>
        <dbReference type="PROSITE" id="PS50883"/>
    </source>
</evidence>
<dbReference type="SUPFAM" id="SSF141868">
    <property type="entry name" value="EAL domain-like"/>
    <property type="match status" value="1"/>
</dbReference>
<evidence type="ECO:0000256" key="6">
    <source>
        <dbReference type="ARBA" id="ARBA00022801"/>
    </source>
</evidence>
<feature type="domain" description="EAL" evidence="11">
    <location>
        <begin position="265"/>
        <end position="518"/>
    </location>
</feature>
<evidence type="ECO:0000256" key="9">
    <source>
        <dbReference type="ARBA" id="ARBA00034290"/>
    </source>
</evidence>
<dbReference type="NCBIfam" id="NF007839">
    <property type="entry name" value="PRK10551.1"/>
    <property type="match status" value="1"/>
</dbReference>
<evidence type="ECO:0000256" key="2">
    <source>
        <dbReference type="ARBA" id="ARBA00012282"/>
    </source>
</evidence>
<dbReference type="InterPro" id="IPR024744">
    <property type="entry name" value="CSS-motif_dom"/>
</dbReference>
<keyword evidence="13" id="KW-1185">Reference proteome</keyword>
<dbReference type="InterPro" id="IPR001633">
    <property type="entry name" value="EAL_dom"/>
</dbReference>
<comment type="catalytic activity">
    <reaction evidence="9">
        <text>3',3'-c-di-GMP + H2O = 5'-phosphoguanylyl(3'-&gt;5')guanosine + H(+)</text>
        <dbReference type="Rhea" id="RHEA:24902"/>
        <dbReference type="ChEBI" id="CHEBI:15377"/>
        <dbReference type="ChEBI" id="CHEBI:15378"/>
        <dbReference type="ChEBI" id="CHEBI:58754"/>
        <dbReference type="ChEBI" id="CHEBI:58805"/>
        <dbReference type="EC" id="3.1.4.52"/>
    </reaction>
</comment>
<keyword evidence="7 10" id="KW-1133">Transmembrane helix</keyword>